<dbReference type="PANTHER" id="PTHR30572">
    <property type="entry name" value="MEMBRANE COMPONENT OF TRANSPORTER-RELATED"/>
    <property type="match status" value="1"/>
</dbReference>
<dbReference type="InterPro" id="IPR050250">
    <property type="entry name" value="Macrolide_Exporter_MacB"/>
</dbReference>
<feature type="transmembrane region" description="Helical" evidence="7">
    <location>
        <begin position="367"/>
        <end position="391"/>
    </location>
</feature>
<evidence type="ECO:0000256" key="2">
    <source>
        <dbReference type="ARBA" id="ARBA00022475"/>
    </source>
</evidence>
<feature type="transmembrane region" description="Helical" evidence="7">
    <location>
        <begin position="465"/>
        <end position="486"/>
    </location>
</feature>
<keyword evidence="3 7" id="KW-0812">Transmembrane</keyword>
<dbReference type="InterPro" id="IPR025857">
    <property type="entry name" value="MacB_PCD"/>
</dbReference>
<dbReference type="KEGG" id="pfer:IRI77_14955"/>
<comment type="subcellular location">
    <subcellularLocation>
        <location evidence="1">Cell membrane</location>
        <topology evidence="1">Multi-pass membrane protein</topology>
    </subcellularLocation>
</comment>
<dbReference type="GO" id="GO:0022857">
    <property type="term" value="F:transmembrane transporter activity"/>
    <property type="evidence" value="ECO:0007669"/>
    <property type="project" value="TreeGrafter"/>
</dbReference>
<dbReference type="GO" id="GO:0005886">
    <property type="term" value="C:plasma membrane"/>
    <property type="evidence" value="ECO:0007669"/>
    <property type="project" value="UniProtKB-SubCell"/>
</dbReference>
<feature type="domain" description="MacB-like periplasmic core" evidence="9">
    <location>
        <begin position="95"/>
        <end position="321"/>
    </location>
</feature>
<dbReference type="EMBL" id="CP063849">
    <property type="protein sequence ID" value="QOY91190.1"/>
    <property type="molecule type" value="Genomic_DNA"/>
</dbReference>
<name>A0A7S7NWP6_PALFE</name>
<feature type="transmembrane region" description="Helical" evidence="7">
    <location>
        <begin position="772"/>
        <end position="801"/>
    </location>
</feature>
<dbReference type="Pfam" id="PF02687">
    <property type="entry name" value="FtsX"/>
    <property type="match status" value="2"/>
</dbReference>
<evidence type="ECO:0000256" key="5">
    <source>
        <dbReference type="ARBA" id="ARBA00023136"/>
    </source>
</evidence>
<evidence type="ECO:0000313" key="10">
    <source>
        <dbReference type="EMBL" id="QOY91190.1"/>
    </source>
</evidence>
<feature type="transmembrane region" description="Helical" evidence="7">
    <location>
        <begin position="507"/>
        <end position="531"/>
    </location>
</feature>
<evidence type="ECO:0000256" key="6">
    <source>
        <dbReference type="ARBA" id="ARBA00038076"/>
    </source>
</evidence>
<evidence type="ECO:0000313" key="11">
    <source>
        <dbReference type="Proteomes" id="UP000593892"/>
    </source>
</evidence>
<dbReference type="RefSeq" id="WP_194452844.1">
    <property type="nucleotide sequence ID" value="NZ_CP063849.1"/>
</dbReference>
<keyword evidence="11" id="KW-1185">Reference proteome</keyword>
<dbReference type="PANTHER" id="PTHR30572:SF4">
    <property type="entry name" value="ABC TRANSPORTER PERMEASE YTRF"/>
    <property type="match status" value="1"/>
</dbReference>
<dbReference type="Proteomes" id="UP000593892">
    <property type="component" value="Chromosome"/>
</dbReference>
<evidence type="ECO:0000256" key="4">
    <source>
        <dbReference type="ARBA" id="ARBA00022989"/>
    </source>
</evidence>
<keyword evidence="5 7" id="KW-0472">Membrane</keyword>
<dbReference type="NCBIfam" id="NF038403">
    <property type="entry name" value="perm_prefix_1"/>
    <property type="match status" value="1"/>
</dbReference>
<feature type="transmembrane region" description="Helical" evidence="7">
    <location>
        <begin position="93"/>
        <end position="115"/>
    </location>
</feature>
<feature type="transmembrane region" description="Helical" evidence="7">
    <location>
        <begin position="830"/>
        <end position="850"/>
    </location>
</feature>
<dbReference type="InterPro" id="IPR047928">
    <property type="entry name" value="Perm_prefix_1"/>
</dbReference>
<organism evidence="10 11">
    <name type="scientific">Paludibaculum fermentans</name>
    <dbReference type="NCBI Taxonomy" id="1473598"/>
    <lineage>
        <taxon>Bacteria</taxon>
        <taxon>Pseudomonadati</taxon>
        <taxon>Acidobacteriota</taxon>
        <taxon>Terriglobia</taxon>
        <taxon>Bryobacterales</taxon>
        <taxon>Bryobacteraceae</taxon>
        <taxon>Paludibaculum</taxon>
    </lineage>
</organism>
<accession>A0A7S7NWP6</accession>
<protein>
    <submittedName>
        <fullName evidence="10">ABC transporter permease</fullName>
    </submittedName>
</protein>
<proteinExistence type="inferred from homology"/>
<feature type="domain" description="ABC3 transporter permease C-terminal" evidence="8">
    <location>
        <begin position="373"/>
        <end position="490"/>
    </location>
</feature>
<feature type="transmembrane region" description="Helical" evidence="7">
    <location>
        <begin position="862"/>
        <end position="882"/>
    </location>
</feature>
<evidence type="ECO:0000256" key="3">
    <source>
        <dbReference type="ARBA" id="ARBA00022692"/>
    </source>
</evidence>
<dbReference type="AlphaFoldDB" id="A0A7S7NWP6"/>
<comment type="similarity">
    <text evidence="6">Belongs to the ABC-4 integral membrane protein family.</text>
</comment>
<keyword evidence="4 7" id="KW-1133">Transmembrane helix</keyword>
<evidence type="ECO:0000256" key="7">
    <source>
        <dbReference type="SAM" id="Phobius"/>
    </source>
</evidence>
<feature type="transmembrane region" description="Helical" evidence="7">
    <location>
        <begin position="423"/>
        <end position="445"/>
    </location>
</feature>
<evidence type="ECO:0000259" key="9">
    <source>
        <dbReference type="Pfam" id="PF12704"/>
    </source>
</evidence>
<sequence length="899" mass="97293">MPLWSRLRNVFRTRGGDMNTELDEELQAHIAMRADQFVEEGLPPDEARRRAEQMFGNTLLVRERTRDADVAQWLDALLQDLRYALRMMRHSPVLTGVVVLSLGLGIGANTAFFTLTNALLLKQLPVRDPARLVSLELGRPGEANWGDSFTNPLWEEFDKGQDIASGAFAYAAQSFNAGERGETRMINAAIASGRVFETLGVEPVAGRLFTAADDRRGGGWDGPVAVLGYDYWQRAYGMDPSIVGRNISLDGKPYKVVGIAPASFYGIYVGLRFDVIVPLATETYRTSDPKLLDARSNWMVSIVARLKPEWTQARANERLKALAPGLFEATVPPNWPPKRVQDFLSSRLRVTAAARGLSAVSDSMRSAVLLLNGFVALVLLIACANVANLLLARATVRAREYTVRMALGASRSRLLRQSLTESLLLALAGAAVGLAIAQPAAQALVAISGRSTAQMSLDLAPDGRVLLFTTVVGVFCGLLFGMAPAWRASRNALLPRIAGTAGDGKGRLRACLVSLQVALSVVVLVGCGLFLSSWQKLGKASLGFDPNHVVLAKVDLSTLTMEQDQRAEAVEDVRRQLRGAPGVEETSASVLTPMGSGMWSSLVVGDDGKGGRREHEIYYNAVSPGFFRALGTPLLAGRDIEPNDRKSSTQVAVVNESFVRQVFGGGNPIGRYFEEGLTPSKTGFVTHKVQVVGIARDATYRELRQAPPPTMYRPLSQARALPYVTFAVRGAGEMEQLLSTVRAAFASSGNRFSYTLQTYPMRMRDAMVTERLLAALSTLFGALALGLAGMGLYGVLAYSVTRRSGEIGIRMALGATASHIRNWVLRQSGLTVLSGFAAGLLLALWLAPVAKKLLFGVKASDWRVYAVSLAVLVAISFAASYLPARRATRLNPVQALRHD</sequence>
<dbReference type="Pfam" id="PF12704">
    <property type="entry name" value="MacB_PCD"/>
    <property type="match status" value="2"/>
</dbReference>
<dbReference type="NCBIfam" id="TIGR03434">
    <property type="entry name" value="ADOP"/>
    <property type="match status" value="1"/>
</dbReference>
<dbReference type="InterPro" id="IPR003838">
    <property type="entry name" value="ABC3_permease_C"/>
</dbReference>
<keyword evidence="2" id="KW-1003">Cell membrane</keyword>
<feature type="domain" description="ABC3 transporter permease C-terminal" evidence="8">
    <location>
        <begin position="779"/>
        <end position="892"/>
    </location>
</feature>
<dbReference type="InterPro" id="IPR017800">
    <property type="entry name" value="ADOP"/>
</dbReference>
<gene>
    <name evidence="10" type="ORF">IRI77_14955</name>
</gene>
<evidence type="ECO:0000259" key="8">
    <source>
        <dbReference type="Pfam" id="PF02687"/>
    </source>
</evidence>
<reference evidence="10 11" key="1">
    <citation type="submission" date="2020-10" db="EMBL/GenBank/DDBJ databases">
        <title>Complete genome sequence of Paludibaculum fermentans P105T, a facultatively anaerobic acidobacterium capable of dissimilatory Fe(III) reduction.</title>
        <authorList>
            <person name="Dedysh S.N."/>
            <person name="Beletsky A.V."/>
            <person name="Kulichevskaya I.S."/>
            <person name="Mardanov A.V."/>
            <person name="Ravin N.V."/>
        </authorList>
    </citation>
    <scope>NUCLEOTIDE SEQUENCE [LARGE SCALE GENOMIC DNA]</scope>
    <source>
        <strain evidence="10 11">P105</strain>
    </source>
</reference>
<feature type="domain" description="MacB-like periplasmic core" evidence="9">
    <location>
        <begin position="518"/>
        <end position="737"/>
    </location>
</feature>
<evidence type="ECO:0000256" key="1">
    <source>
        <dbReference type="ARBA" id="ARBA00004651"/>
    </source>
</evidence>